<protein>
    <submittedName>
        <fullName evidence="1">Uncharacterized protein</fullName>
    </submittedName>
</protein>
<organism evidence="1 2">
    <name type="scientific">Chryseobacterium oncorhynchi</name>
    <dbReference type="NCBI Taxonomy" id="741074"/>
    <lineage>
        <taxon>Bacteria</taxon>
        <taxon>Pseudomonadati</taxon>
        <taxon>Bacteroidota</taxon>
        <taxon>Flavobacteriia</taxon>
        <taxon>Flavobacteriales</taxon>
        <taxon>Weeksellaceae</taxon>
        <taxon>Chryseobacterium group</taxon>
        <taxon>Chryseobacterium</taxon>
    </lineage>
</organism>
<evidence type="ECO:0000313" key="2">
    <source>
        <dbReference type="Proteomes" id="UP000236182"/>
    </source>
</evidence>
<dbReference type="RefSeq" id="WP_109623809.1">
    <property type="nucleotide sequence ID" value="NZ_PPEI02000009.1"/>
</dbReference>
<proteinExistence type="predicted"/>
<keyword evidence="2" id="KW-1185">Reference proteome</keyword>
<sequence length="324" mass="37903">MLKTKFKMEDLIDKKILEDKLNLYYSNPEDPEPMWDFNKQTGQDVLDFCLKTFNNEDLFTGIMKYVSLTNREAEHYLTKPNISDFDMEQLREEELYNEELDKFNMKLSALLQDSKEAEKNLSIFEPAYSLLGKSDSKYSVVHQIYLLVGGDYNSVNLLYNDLKTKFSEFIPKEYIASSANAISQDLSEMSSVNTKISSKVEEITAKKTFKDQWAYEQWLLQNDDLLLNTGKIDGHHINKMLLSLNANEYDDFSKFLQEFSIEKSKTDALLNYVSEHLLTPNLKFYQIKNEIKDIVNTDQNRIFKFMEKLNSVTKDEKSIQSMKI</sequence>
<dbReference type="EMBL" id="PPEI02000009">
    <property type="protein sequence ID" value="PWN59964.1"/>
    <property type="molecule type" value="Genomic_DNA"/>
</dbReference>
<gene>
    <name evidence="1" type="ORF">C1638_020570</name>
</gene>
<name>A0A316WET7_9FLAO</name>
<accession>A0A316WET7</accession>
<comment type="caution">
    <text evidence="1">The sequence shown here is derived from an EMBL/GenBank/DDBJ whole genome shotgun (WGS) entry which is preliminary data.</text>
</comment>
<dbReference type="Proteomes" id="UP000236182">
    <property type="component" value="Unassembled WGS sequence"/>
</dbReference>
<evidence type="ECO:0000313" key="1">
    <source>
        <dbReference type="EMBL" id="PWN59964.1"/>
    </source>
</evidence>
<dbReference type="AlphaFoldDB" id="A0A316WET7"/>
<reference evidence="1" key="1">
    <citation type="submission" date="2018-04" db="EMBL/GenBank/DDBJ databases">
        <title>Draft Genome Sequences of Chryseobacterium lactis NCTC11390T isolated from milk, Chryseobacterium oncorhynchi 701B-08T from rainbow trout, and Chryseobacterium viscerum 687B-08T from diseased fish.</title>
        <authorList>
            <person name="Jeong J.-J."/>
            <person name="Lee Y.J."/>
            <person name="Pathiraja D."/>
            <person name="Park B."/>
            <person name="Choi I.-G."/>
            <person name="Kim K.D."/>
        </authorList>
    </citation>
    <scope>NUCLEOTIDE SEQUENCE [LARGE SCALE GENOMIC DNA]</scope>
    <source>
        <strain evidence="1">701B-08</strain>
    </source>
</reference>